<dbReference type="EMBL" id="BTSY01000065">
    <property type="protein sequence ID" value="GMT37180.1"/>
    <property type="molecule type" value="Genomic_DNA"/>
</dbReference>
<reference evidence="3" key="1">
    <citation type="submission" date="2023-10" db="EMBL/GenBank/DDBJ databases">
        <title>Genome assembly of Pristionchus species.</title>
        <authorList>
            <person name="Yoshida K."/>
            <person name="Sommer R.J."/>
        </authorList>
    </citation>
    <scope>NUCLEOTIDE SEQUENCE</scope>
    <source>
        <strain evidence="3">RS5133</strain>
    </source>
</reference>
<gene>
    <name evidence="3" type="ORF">PFISCL1PPCAC_28477</name>
</gene>
<evidence type="ECO:0000256" key="2">
    <source>
        <dbReference type="SAM" id="MobiDB-lite"/>
    </source>
</evidence>
<keyword evidence="4" id="KW-1185">Reference proteome</keyword>
<dbReference type="PANTHER" id="PTHR23161:SF2">
    <property type="entry name" value="PROTEIN CIP2A"/>
    <property type="match status" value="1"/>
</dbReference>
<organism evidence="3 4">
    <name type="scientific">Pristionchus fissidentatus</name>
    <dbReference type="NCBI Taxonomy" id="1538716"/>
    <lineage>
        <taxon>Eukaryota</taxon>
        <taxon>Metazoa</taxon>
        <taxon>Ecdysozoa</taxon>
        <taxon>Nematoda</taxon>
        <taxon>Chromadorea</taxon>
        <taxon>Rhabditida</taxon>
        <taxon>Rhabditina</taxon>
        <taxon>Diplogasteromorpha</taxon>
        <taxon>Diplogasteroidea</taxon>
        <taxon>Neodiplogasteridae</taxon>
        <taxon>Pristionchus</taxon>
    </lineage>
</organism>
<feature type="compositionally biased region" description="Basic residues" evidence="2">
    <location>
        <begin position="214"/>
        <end position="226"/>
    </location>
</feature>
<feature type="compositionally biased region" description="Basic and acidic residues" evidence="2">
    <location>
        <begin position="1"/>
        <end position="25"/>
    </location>
</feature>
<keyword evidence="1" id="KW-0175">Coiled coil</keyword>
<dbReference type="Proteomes" id="UP001432322">
    <property type="component" value="Unassembled WGS sequence"/>
</dbReference>
<evidence type="ECO:0000256" key="1">
    <source>
        <dbReference type="SAM" id="Coils"/>
    </source>
</evidence>
<feature type="region of interest" description="Disordered" evidence="2">
    <location>
        <begin position="214"/>
        <end position="233"/>
    </location>
</feature>
<sequence>MKERERVERGRRSDSREDDRKRYVEDANSSSSSILNGERSLNQIDELIATLKNGLDLKNPKTSDLLATYENKLAMIQIREQELERLVATKDAALQQSERLRIQYAASGGRASETEFGANSIACEDCEKLKEEKDKIEEEMERKRKENEAELEKKEKGLIDIRKEKKLLTREIESERDSVRHSERISMNSRQRWRRCLRWLCNCRSKLLLEMQRMKGRRTKYSRSTRKGKEEKR</sequence>
<feature type="region of interest" description="Disordered" evidence="2">
    <location>
        <begin position="1"/>
        <end position="35"/>
    </location>
</feature>
<proteinExistence type="predicted"/>
<feature type="coiled-coil region" evidence="1">
    <location>
        <begin position="66"/>
        <end position="171"/>
    </location>
</feature>
<accession>A0AAV5X2K0</accession>
<comment type="caution">
    <text evidence="3">The sequence shown here is derived from an EMBL/GenBank/DDBJ whole genome shotgun (WGS) entry which is preliminary data.</text>
</comment>
<dbReference type="InterPro" id="IPR042510">
    <property type="entry name" value="CIP2A"/>
</dbReference>
<dbReference type="PANTHER" id="PTHR23161">
    <property type="entry name" value="PROTEIN CIP2A"/>
    <property type="match status" value="1"/>
</dbReference>
<protein>
    <submittedName>
        <fullName evidence="3">Uncharacterized protein</fullName>
    </submittedName>
</protein>
<evidence type="ECO:0000313" key="3">
    <source>
        <dbReference type="EMBL" id="GMT37180.1"/>
    </source>
</evidence>
<name>A0AAV5X2K0_9BILA</name>
<dbReference type="AlphaFoldDB" id="A0AAV5X2K0"/>
<evidence type="ECO:0000313" key="4">
    <source>
        <dbReference type="Proteomes" id="UP001432322"/>
    </source>
</evidence>